<evidence type="ECO:0000313" key="3">
    <source>
        <dbReference type="Proteomes" id="UP001212411"/>
    </source>
</evidence>
<name>A0AAE9W9Q1_9SCHI</name>
<sequence length="78" mass="8678">MESICDGKTITLHKILSKPAKRIEIKGGGMGWIYKPAKREEKKVETKQKGCVDKSNGNGTEEKADDSSFLNLNLKINK</sequence>
<evidence type="ECO:0000313" key="2">
    <source>
        <dbReference type="EMBL" id="WBW71905.1"/>
    </source>
</evidence>
<dbReference type="GeneID" id="80875030"/>
<feature type="region of interest" description="Disordered" evidence="1">
    <location>
        <begin position="45"/>
        <end position="65"/>
    </location>
</feature>
<dbReference type="EMBL" id="CP115611">
    <property type="protein sequence ID" value="WBW71905.1"/>
    <property type="molecule type" value="Genomic_DNA"/>
</dbReference>
<accession>A0AAE9W9Q1</accession>
<keyword evidence="3" id="KW-1185">Reference proteome</keyword>
<dbReference type="RefSeq" id="XP_056036148.1">
    <property type="nucleotide sequence ID" value="XM_056180341.1"/>
</dbReference>
<dbReference type="KEGG" id="som:SOMG_01548"/>
<gene>
    <name evidence="2" type="ORF">SOMG_01548</name>
</gene>
<protein>
    <submittedName>
        <fullName evidence="2">Uncharacterized protein</fullName>
    </submittedName>
</protein>
<organism evidence="2 3">
    <name type="scientific">Schizosaccharomyces osmophilus</name>
    <dbReference type="NCBI Taxonomy" id="2545709"/>
    <lineage>
        <taxon>Eukaryota</taxon>
        <taxon>Fungi</taxon>
        <taxon>Dikarya</taxon>
        <taxon>Ascomycota</taxon>
        <taxon>Taphrinomycotina</taxon>
        <taxon>Schizosaccharomycetes</taxon>
        <taxon>Schizosaccharomycetales</taxon>
        <taxon>Schizosaccharomycetaceae</taxon>
        <taxon>Schizosaccharomyces</taxon>
    </lineage>
</organism>
<evidence type="ECO:0000256" key="1">
    <source>
        <dbReference type="SAM" id="MobiDB-lite"/>
    </source>
</evidence>
<proteinExistence type="predicted"/>
<dbReference type="Proteomes" id="UP001212411">
    <property type="component" value="Chromosome 1"/>
</dbReference>
<dbReference type="AlphaFoldDB" id="A0AAE9W9Q1"/>
<reference evidence="2 3" key="1">
    <citation type="journal article" date="2023" name="G3 (Bethesda)">
        <title>A high-quality reference genome for the fission yeast Schizosaccharomyces osmophilus.</title>
        <authorList>
            <person name="Jia G.S."/>
            <person name="Zhang W.C."/>
            <person name="Liang Y."/>
            <person name="Liu X.H."/>
            <person name="Rhind N."/>
            <person name="Pidoux A."/>
            <person name="Brysch-Herzberg M."/>
            <person name="Du L.L."/>
        </authorList>
    </citation>
    <scope>NUCLEOTIDE SEQUENCE [LARGE SCALE GENOMIC DNA]</scope>
    <source>
        <strain evidence="2 3">CBS 15793</strain>
    </source>
</reference>